<dbReference type="VEuPathDB" id="FungiDB:AMAG_20462"/>
<name>A0A0L0T9Y7_ALLM3</name>
<reference evidence="2" key="2">
    <citation type="submission" date="2009-11" db="EMBL/GenBank/DDBJ databases">
        <title>The Genome Sequence of Allomyces macrogynus strain ATCC 38327.</title>
        <authorList>
            <consortium name="The Broad Institute Genome Sequencing Platform"/>
            <person name="Russ C."/>
            <person name="Cuomo C."/>
            <person name="Shea T."/>
            <person name="Young S.K."/>
            <person name="Zeng Q."/>
            <person name="Koehrsen M."/>
            <person name="Haas B."/>
            <person name="Borodovsky M."/>
            <person name="Guigo R."/>
            <person name="Alvarado L."/>
            <person name="Berlin A."/>
            <person name="Borenstein D."/>
            <person name="Chen Z."/>
            <person name="Engels R."/>
            <person name="Freedman E."/>
            <person name="Gellesch M."/>
            <person name="Goldberg J."/>
            <person name="Griggs A."/>
            <person name="Gujja S."/>
            <person name="Heiman D."/>
            <person name="Hepburn T."/>
            <person name="Howarth C."/>
            <person name="Jen D."/>
            <person name="Larson L."/>
            <person name="Lewis B."/>
            <person name="Mehta T."/>
            <person name="Park D."/>
            <person name="Pearson M."/>
            <person name="Roberts A."/>
            <person name="Saif S."/>
            <person name="Shenoy N."/>
            <person name="Sisk P."/>
            <person name="Stolte C."/>
            <person name="Sykes S."/>
            <person name="Walk T."/>
            <person name="White J."/>
            <person name="Yandava C."/>
            <person name="Burger G."/>
            <person name="Gray M.W."/>
            <person name="Holland P.W.H."/>
            <person name="King N."/>
            <person name="Lang F.B.F."/>
            <person name="Roger A.J."/>
            <person name="Ruiz-Trillo I."/>
            <person name="Lander E."/>
            <person name="Nusbaum C."/>
        </authorList>
    </citation>
    <scope>NUCLEOTIDE SEQUENCE [LARGE SCALE GENOMIC DNA]</scope>
    <source>
        <strain evidence="2">ATCC 38327</strain>
    </source>
</reference>
<sequence>MPGTHPRSKPPETVVDTRLRDANVLSRNTFESPSSGNALIGSRSHLAVRCLSWFVNYDPGQICLLLYVASQIYL</sequence>
<gene>
    <name evidence="1" type="ORF">AMAG_20462</name>
</gene>
<evidence type="ECO:0000313" key="1">
    <source>
        <dbReference type="EMBL" id="KNE71623.1"/>
    </source>
</evidence>
<protein>
    <submittedName>
        <fullName evidence="1">Uncharacterized protein</fullName>
    </submittedName>
</protein>
<evidence type="ECO:0000313" key="2">
    <source>
        <dbReference type="Proteomes" id="UP000054350"/>
    </source>
</evidence>
<dbReference type="EMBL" id="GG745373">
    <property type="protein sequence ID" value="KNE71623.1"/>
    <property type="molecule type" value="Genomic_DNA"/>
</dbReference>
<dbReference type="AlphaFoldDB" id="A0A0L0T9Y7"/>
<keyword evidence="2" id="KW-1185">Reference proteome</keyword>
<proteinExistence type="predicted"/>
<reference evidence="1 2" key="1">
    <citation type="submission" date="2009-11" db="EMBL/GenBank/DDBJ databases">
        <title>Annotation of Allomyces macrogynus ATCC 38327.</title>
        <authorList>
            <consortium name="The Broad Institute Genome Sequencing Platform"/>
            <person name="Russ C."/>
            <person name="Cuomo C."/>
            <person name="Burger G."/>
            <person name="Gray M.W."/>
            <person name="Holland P.W.H."/>
            <person name="King N."/>
            <person name="Lang F.B.F."/>
            <person name="Roger A.J."/>
            <person name="Ruiz-Trillo I."/>
            <person name="Young S.K."/>
            <person name="Zeng Q."/>
            <person name="Gargeya S."/>
            <person name="Fitzgerald M."/>
            <person name="Haas B."/>
            <person name="Abouelleil A."/>
            <person name="Alvarado L."/>
            <person name="Arachchi H.M."/>
            <person name="Berlin A."/>
            <person name="Chapman S.B."/>
            <person name="Gearin G."/>
            <person name="Goldberg J."/>
            <person name="Griggs A."/>
            <person name="Gujja S."/>
            <person name="Hansen M."/>
            <person name="Heiman D."/>
            <person name="Howarth C."/>
            <person name="Larimer J."/>
            <person name="Lui A."/>
            <person name="MacDonald P.J.P."/>
            <person name="McCowen C."/>
            <person name="Montmayeur A."/>
            <person name="Murphy C."/>
            <person name="Neiman D."/>
            <person name="Pearson M."/>
            <person name="Priest M."/>
            <person name="Roberts A."/>
            <person name="Saif S."/>
            <person name="Shea T."/>
            <person name="Sisk P."/>
            <person name="Stolte C."/>
            <person name="Sykes S."/>
            <person name="Wortman J."/>
            <person name="Nusbaum C."/>
            <person name="Birren B."/>
        </authorList>
    </citation>
    <scope>NUCLEOTIDE SEQUENCE [LARGE SCALE GENOMIC DNA]</scope>
    <source>
        <strain evidence="1 2">ATCC 38327</strain>
    </source>
</reference>
<accession>A0A0L0T9Y7</accession>
<organism evidence="1 2">
    <name type="scientific">Allomyces macrogynus (strain ATCC 38327)</name>
    <name type="common">Allomyces javanicus var. macrogynus</name>
    <dbReference type="NCBI Taxonomy" id="578462"/>
    <lineage>
        <taxon>Eukaryota</taxon>
        <taxon>Fungi</taxon>
        <taxon>Fungi incertae sedis</taxon>
        <taxon>Blastocladiomycota</taxon>
        <taxon>Blastocladiomycetes</taxon>
        <taxon>Blastocladiales</taxon>
        <taxon>Blastocladiaceae</taxon>
        <taxon>Allomyces</taxon>
    </lineage>
</organism>
<dbReference type="Proteomes" id="UP000054350">
    <property type="component" value="Unassembled WGS sequence"/>
</dbReference>